<dbReference type="SUPFAM" id="SSF46458">
    <property type="entry name" value="Globin-like"/>
    <property type="match status" value="1"/>
</dbReference>
<dbReference type="CDD" id="cd01040">
    <property type="entry name" value="Mb-like"/>
    <property type="match status" value="1"/>
</dbReference>
<organism evidence="1 2">
    <name type="scientific">Simiduia curdlanivorans</name>
    <dbReference type="NCBI Taxonomy" id="1492769"/>
    <lineage>
        <taxon>Bacteria</taxon>
        <taxon>Pseudomonadati</taxon>
        <taxon>Pseudomonadota</taxon>
        <taxon>Gammaproteobacteria</taxon>
        <taxon>Cellvibrionales</taxon>
        <taxon>Cellvibrionaceae</taxon>
        <taxon>Simiduia</taxon>
    </lineage>
</organism>
<comment type="caution">
    <text evidence="1">The sequence shown here is derived from an EMBL/GenBank/DDBJ whole genome shotgun (WGS) entry which is preliminary data.</text>
</comment>
<evidence type="ECO:0008006" key="3">
    <source>
        <dbReference type="Google" id="ProtNLM"/>
    </source>
</evidence>
<dbReference type="RefSeq" id="WP_290260470.1">
    <property type="nucleotide sequence ID" value="NZ_JAUFQG010000004.1"/>
</dbReference>
<evidence type="ECO:0000313" key="2">
    <source>
        <dbReference type="Proteomes" id="UP001595840"/>
    </source>
</evidence>
<keyword evidence="2" id="KW-1185">Reference proteome</keyword>
<dbReference type="InterPro" id="IPR012292">
    <property type="entry name" value="Globin/Proto"/>
</dbReference>
<dbReference type="InterPro" id="IPR044399">
    <property type="entry name" value="Mb-like_M"/>
</dbReference>
<dbReference type="Gene3D" id="1.10.490.10">
    <property type="entry name" value="Globins"/>
    <property type="match status" value="1"/>
</dbReference>
<accession>A0ABV8V3U6</accession>
<sequence length="143" mass="16612">MPTKESRSADFNKLFNDSFERIMARGSEAFYQRFYEHFIAASPEVAKAFANTDMERQYDMLSLSLMQIMSFASDRRSNPYIEKIANIHARLSISSDLFGMWGRCLIATVREMDDHYDAHVELAWRVTIAPGLEFMRAYCELAE</sequence>
<dbReference type="EMBL" id="JBHSCX010000006">
    <property type="protein sequence ID" value="MFC4362488.1"/>
    <property type="molecule type" value="Genomic_DNA"/>
</dbReference>
<reference evidence="2" key="1">
    <citation type="journal article" date="2019" name="Int. J. Syst. Evol. Microbiol.">
        <title>The Global Catalogue of Microorganisms (GCM) 10K type strain sequencing project: providing services to taxonomists for standard genome sequencing and annotation.</title>
        <authorList>
            <consortium name="The Broad Institute Genomics Platform"/>
            <consortium name="The Broad Institute Genome Sequencing Center for Infectious Disease"/>
            <person name="Wu L."/>
            <person name="Ma J."/>
        </authorList>
    </citation>
    <scope>NUCLEOTIDE SEQUENCE [LARGE SCALE GENOMIC DNA]</scope>
    <source>
        <strain evidence="2">CECT 8570</strain>
    </source>
</reference>
<protein>
    <recommendedName>
        <fullName evidence="3">Globin</fullName>
    </recommendedName>
</protein>
<gene>
    <name evidence="1" type="ORF">ACFOX3_09245</name>
</gene>
<dbReference type="InterPro" id="IPR009050">
    <property type="entry name" value="Globin-like_sf"/>
</dbReference>
<proteinExistence type="predicted"/>
<dbReference type="Proteomes" id="UP001595840">
    <property type="component" value="Unassembled WGS sequence"/>
</dbReference>
<name>A0ABV8V3U6_9GAMM</name>
<evidence type="ECO:0000313" key="1">
    <source>
        <dbReference type="EMBL" id="MFC4362488.1"/>
    </source>
</evidence>